<evidence type="ECO:0000256" key="10">
    <source>
        <dbReference type="SAM" id="SignalP"/>
    </source>
</evidence>
<keyword evidence="7 9" id="KW-0326">Glycosidase</keyword>
<evidence type="ECO:0000256" key="7">
    <source>
        <dbReference type="ARBA" id="ARBA00023295"/>
    </source>
</evidence>
<organism evidence="14 15">
    <name type="scientific">Acrasis kona</name>
    <dbReference type="NCBI Taxonomy" id="1008807"/>
    <lineage>
        <taxon>Eukaryota</taxon>
        <taxon>Discoba</taxon>
        <taxon>Heterolobosea</taxon>
        <taxon>Tetramitia</taxon>
        <taxon>Eutetramitia</taxon>
        <taxon>Acrasidae</taxon>
        <taxon>Acrasis</taxon>
    </lineage>
</organism>
<dbReference type="InterPro" id="IPR013780">
    <property type="entry name" value="Glyco_hydro_b"/>
</dbReference>
<comment type="similarity">
    <text evidence="2 9">Belongs to the glycosyl hydrolase 31 family.</text>
</comment>
<evidence type="ECO:0000256" key="6">
    <source>
        <dbReference type="ARBA" id="ARBA00023180"/>
    </source>
</evidence>
<dbReference type="Pfam" id="PF21365">
    <property type="entry name" value="Glyco_hydro_31_3rd"/>
    <property type="match status" value="1"/>
</dbReference>
<dbReference type="InterPro" id="IPR017853">
    <property type="entry name" value="GH"/>
</dbReference>
<dbReference type="SUPFAM" id="SSF51011">
    <property type="entry name" value="Glycosyl hydrolase domain"/>
    <property type="match status" value="1"/>
</dbReference>
<dbReference type="CDD" id="cd06602">
    <property type="entry name" value="GH31_MGAM_SI_GAA"/>
    <property type="match status" value="1"/>
</dbReference>
<name>A0AAW2ZJT5_9EUKA</name>
<dbReference type="Pfam" id="PF13802">
    <property type="entry name" value="Gal_mutarotas_2"/>
    <property type="match status" value="1"/>
</dbReference>
<dbReference type="PROSITE" id="PS00707">
    <property type="entry name" value="GLYCOSYL_HYDROL_F31_2"/>
    <property type="match status" value="1"/>
</dbReference>
<evidence type="ECO:0000256" key="4">
    <source>
        <dbReference type="ARBA" id="ARBA00022729"/>
    </source>
</evidence>
<evidence type="ECO:0000256" key="3">
    <source>
        <dbReference type="ARBA" id="ARBA00012741"/>
    </source>
</evidence>
<keyword evidence="6" id="KW-0325">Glycoprotein</keyword>
<dbReference type="Proteomes" id="UP001431209">
    <property type="component" value="Unassembled WGS sequence"/>
</dbReference>
<dbReference type="Gene3D" id="3.20.20.80">
    <property type="entry name" value="Glycosidases"/>
    <property type="match status" value="1"/>
</dbReference>
<comment type="catalytic activity">
    <reaction evidence="1">
        <text>Hydrolysis of terminal, non-reducing (1-&gt;4)-linked alpha-D-glucose residues with release of alpha-D-glucose.</text>
        <dbReference type="EC" id="3.2.1.20"/>
    </reaction>
</comment>
<dbReference type="PANTHER" id="PTHR22762:SF133">
    <property type="entry name" value="P-TYPE DOMAIN-CONTAINING PROTEIN"/>
    <property type="match status" value="1"/>
</dbReference>
<dbReference type="GO" id="GO:0090599">
    <property type="term" value="F:alpha-glucosidase activity"/>
    <property type="evidence" value="ECO:0007669"/>
    <property type="project" value="UniProtKB-ARBA"/>
</dbReference>
<dbReference type="InterPro" id="IPR048395">
    <property type="entry name" value="Glyco_hydro_31_C"/>
</dbReference>
<evidence type="ECO:0000313" key="15">
    <source>
        <dbReference type="Proteomes" id="UP001431209"/>
    </source>
</evidence>
<dbReference type="PROSITE" id="PS00129">
    <property type="entry name" value="GLYCOSYL_HYDROL_F31_1"/>
    <property type="match status" value="1"/>
</dbReference>
<dbReference type="CDD" id="cd14752">
    <property type="entry name" value="GH31_N"/>
    <property type="match status" value="1"/>
</dbReference>
<evidence type="ECO:0000256" key="2">
    <source>
        <dbReference type="ARBA" id="ARBA00007806"/>
    </source>
</evidence>
<dbReference type="InterPro" id="IPR000322">
    <property type="entry name" value="Glyco_hydro_31_TIM"/>
</dbReference>
<dbReference type="AlphaFoldDB" id="A0AAW2ZJT5"/>
<dbReference type="SUPFAM" id="SSF51445">
    <property type="entry name" value="(Trans)glycosidases"/>
    <property type="match status" value="1"/>
</dbReference>
<evidence type="ECO:0000256" key="5">
    <source>
        <dbReference type="ARBA" id="ARBA00022801"/>
    </source>
</evidence>
<protein>
    <recommendedName>
        <fullName evidence="3">alpha-glucosidase</fullName>
        <ecNumber evidence="3">3.2.1.20</ecNumber>
    </recommendedName>
    <alternativeName>
        <fullName evidence="8">Maltase</fullName>
    </alternativeName>
</protein>
<evidence type="ECO:0000259" key="12">
    <source>
        <dbReference type="Pfam" id="PF13802"/>
    </source>
</evidence>
<dbReference type="GO" id="GO:0030246">
    <property type="term" value="F:carbohydrate binding"/>
    <property type="evidence" value="ECO:0007669"/>
    <property type="project" value="InterPro"/>
</dbReference>
<dbReference type="InterPro" id="IPR030458">
    <property type="entry name" value="Glyco_hydro_31_AS"/>
</dbReference>
<dbReference type="InterPro" id="IPR011013">
    <property type="entry name" value="Gal_mutarotase_sf_dom"/>
</dbReference>
<keyword evidence="15" id="KW-1185">Reference proteome</keyword>
<dbReference type="InterPro" id="IPR030459">
    <property type="entry name" value="Glyco_hydro_31_CS"/>
</dbReference>
<evidence type="ECO:0000256" key="1">
    <source>
        <dbReference type="ARBA" id="ARBA00001657"/>
    </source>
</evidence>
<accession>A0AAW2ZJT5</accession>
<dbReference type="EC" id="3.2.1.20" evidence="3"/>
<dbReference type="Gene3D" id="2.60.40.1180">
    <property type="entry name" value="Golgi alpha-mannosidase II"/>
    <property type="match status" value="2"/>
</dbReference>
<feature type="chain" id="PRO_5043699823" description="alpha-glucosidase" evidence="10">
    <location>
        <begin position="21"/>
        <end position="832"/>
    </location>
</feature>
<dbReference type="EMBL" id="JAOPGA020001645">
    <property type="protein sequence ID" value="KAL0490127.1"/>
    <property type="molecule type" value="Genomic_DNA"/>
</dbReference>
<evidence type="ECO:0000313" key="14">
    <source>
        <dbReference type="EMBL" id="KAL0490127.1"/>
    </source>
</evidence>
<dbReference type="PROSITE" id="PS51257">
    <property type="entry name" value="PROKAR_LIPOPROTEIN"/>
    <property type="match status" value="1"/>
</dbReference>
<evidence type="ECO:0000256" key="9">
    <source>
        <dbReference type="RuleBase" id="RU361185"/>
    </source>
</evidence>
<dbReference type="PANTHER" id="PTHR22762">
    <property type="entry name" value="ALPHA-GLUCOSIDASE"/>
    <property type="match status" value="1"/>
</dbReference>
<feature type="signal peptide" evidence="10">
    <location>
        <begin position="1"/>
        <end position="20"/>
    </location>
</feature>
<keyword evidence="5 9" id="KW-0378">Hydrolase</keyword>
<dbReference type="SUPFAM" id="SSF74650">
    <property type="entry name" value="Galactose mutarotase-like"/>
    <property type="match status" value="1"/>
</dbReference>
<comment type="caution">
    <text evidence="14">The sequence shown here is derived from an EMBL/GenBank/DDBJ whole genome shotgun (WGS) entry which is preliminary data.</text>
</comment>
<feature type="domain" description="Glycoside hydrolase family 31 TIM barrel" evidence="11">
    <location>
        <begin position="261"/>
        <end position="609"/>
    </location>
</feature>
<feature type="domain" description="Glycosyl hydrolase family 31 C-terminal" evidence="13">
    <location>
        <begin position="617"/>
        <end position="703"/>
    </location>
</feature>
<feature type="domain" description="Glycoside hydrolase family 31 N-terminal" evidence="12">
    <location>
        <begin position="110"/>
        <end position="217"/>
    </location>
</feature>
<dbReference type="Pfam" id="PF01055">
    <property type="entry name" value="Glyco_hydro_31_2nd"/>
    <property type="match status" value="1"/>
</dbReference>
<evidence type="ECO:0000259" key="13">
    <source>
        <dbReference type="Pfam" id="PF21365"/>
    </source>
</evidence>
<dbReference type="InterPro" id="IPR025887">
    <property type="entry name" value="Glyco_hydro_31_N_dom"/>
</dbReference>
<reference evidence="14 15" key="1">
    <citation type="submission" date="2024-03" db="EMBL/GenBank/DDBJ databases">
        <title>The Acrasis kona genome and developmental transcriptomes reveal deep origins of eukaryotic multicellular pathways.</title>
        <authorList>
            <person name="Sheikh S."/>
            <person name="Fu C.-J."/>
            <person name="Brown M.W."/>
            <person name="Baldauf S.L."/>
        </authorList>
    </citation>
    <scope>NUCLEOTIDE SEQUENCE [LARGE SCALE GENOMIC DNA]</scope>
    <source>
        <strain evidence="14 15">ATCC MYA-3509</strain>
    </source>
</reference>
<sequence length="832" mass="94453">MQRDLFALAILLAIIITAGCQLPVYTVKSISRGQTAINGNLELTSGKGPYGADVRNLKFVVAYEKDDRVRIVIGDSEEKRWRVPDYVIPGLKVQGRADQSNLVVEIPDQGKQFNIKISRRNGQVLFDTTGKDFVFEDQYLVLSTAFTSPHEPNIYGLGERVNALRLDPRDNHYTIWPQDNGNLENFNLYGHHPFYLDQRNDGTAHGLFFLNSNALEFNMKYNKNENRLQIRAIGGIMDLTIFAGPHPQQVVQQYHDLIGRPAFVPYWSLGFHQCKWGYDNINNTIAVVENYKKNDLPLDTIWNDIDYMQDLKDFTFHNKNFEHERVKKFISDLHANGQHYIVIVDPGIKVEKDYAPYEIGLQKGVYIFKEDGKTPIKNKVWPGITVFPDFTNPKSHEYWSDLINEWLDEFPLDGIWIDMNELATFCDGECESDANDISTPYLPPGLKLNKQQLNMNSVMNASTWYNAHSFYAFMEGYATRKALLRKYPNKRPVIISRSSFAGTGRYNSHWLGDNDATYRSMHLSIPGMLTFNMFGIPLVGADICGFNGDTNAQLCARWTQLGSFYPFSRNHNSIGKIPQESYVFGPRITDINRSALKNRYQLLPYYYTLFYKAHVEGSTVVRPLFFEFPTVVDSFVVDTQFMVGSALLVSPALEENQTVVDALIPPGRWFDYYNGTEISGNRRLKLFTPLEKIHVHVRGGAIVPRQQDALNTAQQKKLPHNLLVALDENGNAGGELYLDDGESVDAVSTGRYTLIKYKASFDQSRYTLESHVDRAGYDNGVLGYVSFVGLKSKPTKVTVNGSAAKFRVEEDKLTVDCGNSKLTKDLKIVVSL</sequence>
<evidence type="ECO:0000259" key="11">
    <source>
        <dbReference type="Pfam" id="PF01055"/>
    </source>
</evidence>
<dbReference type="GO" id="GO:0005975">
    <property type="term" value="P:carbohydrate metabolic process"/>
    <property type="evidence" value="ECO:0007669"/>
    <property type="project" value="InterPro"/>
</dbReference>
<evidence type="ECO:0000256" key="8">
    <source>
        <dbReference type="ARBA" id="ARBA00041343"/>
    </source>
</evidence>
<dbReference type="Gene3D" id="2.60.40.1760">
    <property type="entry name" value="glycosyl hydrolase (family 31)"/>
    <property type="match status" value="1"/>
</dbReference>
<keyword evidence="4 10" id="KW-0732">Signal</keyword>
<gene>
    <name evidence="14" type="ORF">AKO1_009353</name>
</gene>
<proteinExistence type="inferred from homology"/>